<keyword evidence="2" id="KW-1185">Reference proteome</keyword>
<dbReference type="PANTHER" id="PTHR34655:SF1">
    <property type="match status" value="1"/>
</dbReference>
<name>A0A1G8FWR7_9PROT</name>
<dbReference type="InterPro" id="IPR027396">
    <property type="entry name" value="DsrEFH-like"/>
</dbReference>
<dbReference type="Proteomes" id="UP000217076">
    <property type="component" value="Unassembled WGS sequence"/>
</dbReference>
<dbReference type="EMBL" id="FNCV01000017">
    <property type="protein sequence ID" value="SDH86602.1"/>
    <property type="molecule type" value="Genomic_DNA"/>
</dbReference>
<dbReference type="PANTHER" id="PTHR34655">
    <property type="entry name" value="CONSERVED WITHIN P. AEROPHILUM"/>
    <property type="match status" value="1"/>
</dbReference>
<dbReference type="STRING" id="83401.SAMN05421742_1178"/>
<dbReference type="SUPFAM" id="SSF75169">
    <property type="entry name" value="DsrEFH-like"/>
    <property type="match status" value="1"/>
</dbReference>
<sequence>MSDKPLYILLVSGEREKLQMAAMTASVAAVSDRPTEVFVSMNAILSFKRGLPPEERYPEGGGFFAAQFAKASAKGGTPDAVDLLAQGRMLGGVKVWACAMVLDMLGWEDDDLTEDLFDGRLGLTKFLADAESGDLVSF</sequence>
<protein>
    <submittedName>
        <fullName evidence="1">Peroxiredoxin family protein</fullName>
    </submittedName>
</protein>
<reference evidence="2" key="1">
    <citation type="submission" date="2016-10" db="EMBL/GenBank/DDBJ databases">
        <authorList>
            <person name="Varghese N."/>
            <person name="Submissions S."/>
        </authorList>
    </citation>
    <scope>NUCLEOTIDE SEQUENCE [LARGE SCALE GENOMIC DNA]</scope>
    <source>
        <strain evidence="2">930I</strain>
    </source>
</reference>
<evidence type="ECO:0000313" key="2">
    <source>
        <dbReference type="Proteomes" id="UP000217076"/>
    </source>
</evidence>
<dbReference type="RefSeq" id="WP_092621857.1">
    <property type="nucleotide sequence ID" value="NZ_FNCV01000017.1"/>
</dbReference>
<accession>A0A1G8FWR7</accession>
<organism evidence="1 2">
    <name type="scientific">Roseospirillum parvum</name>
    <dbReference type="NCBI Taxonomy" id="83401"/>
    <lineage>
        <taxon>Bacteria</taxon>
        <taxon>Pseudomonadati</taxon>
        <taxon>Pseudomonadota</taxon>
        <taxon>Alphaproteobacteria</taxon>
        <taxon>Rhodospirillales</taxon>
        <taxon>Rhodospirillaceae</taxon>
        <taxon>Roseospirillum</taxon>
    </lineage>
</organism>
<evidence type="ECO:0000313" key="1">
    <source>
        <dbReference type="EMBL" id="SDH86602.1"/>
    </source>
</evidence>
<proteinExistence type="predicted"/>
<dbReference type="OrthoDB" id="9802028at2"/>
<gene>
    <name evidence="1" type="ORF">SAMN05421742_1178</name>
</gene>
<dbReference type="Gene3D" id="3.40.1260.10">
    <property type="entry name" value="DsrEFH-like"/>
    <property type="match status" value="1"/>
</dbReference>
<dbReference type="AlphaFoldDB" id="A0A1G8FWR7"/>